<evidence type="ECO:0000256" key="5">
    <source>
        <dbReference type="ARBA" id="ARBA00022723"/>
    </source>
</evidence>
<keyword evidence="13" id="KW-0239">DNA-directed DNA polymerase</keyword>
<sequence length="546" mass="61887">QRELFRNFTVFSTPKSVTTAGGDAVVAVGKGNIHVETDVKGNKEEFILSDVWYVPKISKNLFSVLAMQDRYRDSIFISKTESCYLQIGGRICFEGSRKQNGGLNKMKLENLTSNEINLVTKENKLQLYHERFGHQNKQHVKKIVETEFGEKLLLDSELCEGCILGKSHRKKFGTRKRASMVGEIIHTDVCGPFYSSISGYRYYVVFKDDYSRYREVFFMKAKSEVSSKLEEMLALMKTAGHTVKELLSDNGGEFNCASVKPILAKNGITQRFTMPYTPEQNGCAERETRTLQETARSIMYAHGNIPQGLWAEMINTAKYILNVSGNSSIPGKSPYELWSGRKPGLKHLRIIGSTCYAHIPKQKRKKLDEKAVKGVLIGYKGADGYRIWRQEDNTLMRSRDVIFDEQPLQQKEGGISIKLNIDEPVTENPGFSITGIERSEPSTSGKVIAEAPSSCEEVHQPCQLEEPIENQQTEQAPENQPIENQQQNDTCERVLRDRSTLNRPQWFHDFIMSAIASDILAPEPTTYSEAIRRNNGSRQWTVKSTH</sequence>
<dbReference type="InterPro" id="IPR001584">
    <property type="entry name" value="Integrase_cat-core"/>
</dbReference>
<dbReference type="GO" id="GO:0008233">
    <property type="term" value="F:peptidase activity"/>
    <property type="evidence" value="ECO:0007669"/>
    <property type="project" value="UniProtKB-KW"/>
</dbReference>
<dbReference type="InterPro" id="IPR012337">
    <property type="entry name" value="RNaseH-like_sf"/>
</dbReference>
<keyword evidence="12" id="KW-0695">RNA-directed DNA polymerase</keyword>
<evidence type="ECO:0000256" key="10">
    <source>
        <dbReference type="ARBA" id="ARBA00022842"/>
    </source>
</evidence>
<keyword evidence="13" id="KW-0548">Nucleotidyltransferase</keyword>
<keyword evidence="15" id="KW-0233">DNA recombination</keyword>
<evidence type="ECO:0000313" key="18">
    <source>
        <dbReference type="EMBL" id="JAG30245.1"/>
    </source>
</evidence>
<evidence type="ECO:0000256" key="8">
    <source>
        <dbReference type="ARBA" id="ARBA00022801"/>
    </source>
</evidence>
<evidence type="ECO:0000256" key="7">
    <source>
        <dbReference type="ARBA" id="ARBA00022759"/>
    </source>
</evidence>
<dbReference type="InterPro" id="IPR039537">
    <property type="entry name" value="Retrotran_Ty1/copia-like"/>
</dbReference>
<dbReference type="GO" id="GO:0015074">
    <property type="term" value="P:DNA integration"/>
    <property type="evidence" value="ECO:0007669"/>
    <property type="project" value="UniProtKB-KW"/>
</dbReference>
<evidence type="ECO:0000256" key="16">
    <source>
        <dbReference type="SAM" id="MobiDB-lite"/>
    </source>
</evidence>
<keyword evidence="3" id="KW-0645">Protease</keyword>
<dbReference type="GO" id="GO:0046872">
    <property type="term" value="F:metal ion binding"/>
    <property type="evidence" value="ECO:0007669"/>
    <property type="project" value="UniProtKB-KW"/>
</dbReference>
<feature type="non-terminal residue" evidence="18">
    <location>
        <position position="1"/>
    </location>
</feature>
<feature type="compositionally biased region" description="Low complexity" evidence="16">
    <location>
        <begin position="474"/>
        <end position="488"/>
    </location>
</feature>
<dbReference type="GO" id="GO:0005524">
    <property type="term" value="F:ATP binding"/>
    <property type="evidence" value="ECO:0007669"/>
    <property type="project" value="UniProtKB-KW"/>
</dbReference>
<evidence type="ECO:0000256" key="1">
    <source>
        <dbReference type="ARBA" id="ARBA00002180"/>
    </source>
</evidence>
<dbReference type="Pfam" id="PF13976">
    <property type="entry name" value="gag_pre-integrs"/>
    <property type="match status" value="1"/>
</dbReference>
<evidence type="ECO:0000256" key="11">
    <source>
        <dbReference type="ARBA" id="ARBA00022908"/>
    </source>
</evidence>
<dbReference type="GO" id="GO:0003887">
    <property type="term" value="F:DNA-directed DNA polymerase activity"/>
    <property type="evidence" value="ECO:0007669"/>
    <property type="project" value="UniProtKB-KW"/>
</dbReference>
<dbReference type="AlphaFoldDB" id="A0A0A9YL44"/>
<evidence type="ECO:0000256" key="12">
    <source>
        <dbReference type="ARBA" id="ARBA00022918"/>
    </source>
</evidence>
<evidence type="ECO:0000256" key="14">
    <source>
        <dbReference type="ARBA" id="ARBA00023113"/>
    </source>
</evidence>
<dbReference type="GO" id="GO:0004519">
    <property type="term" value="F:endonuclease activity"/>
    <property type="evidence" value="ECO:0007669"/>
    <property type="project" value="UniProtKB-KW"/>
</dbReference>
<evidence type="ECO:0000256" key="3">
    <source>
        <dbReference type="ARBA" id="ARBA00022670"/>
    </source>
</evidence>
<keyword evidence="5" id="KW-0479">Metal-binding</keyword>
<evidence type="ECO:0000256" key="9">
    <source>
        <dbReference type="ARBA" id="ARBA00022840"/>
    </source>
</evidence>
<evidence type="ECO:0000256" key="6">
    <source>
        <dbReference type="ARBA" id="ARBA00022741"/>
    </source>
</evidence>
<dbReference type="Pfam" id="PF22936">
    <property type="entry name" value="Pol_BBD"/>
    <property type="match status" value="1"/>
</dbReference>
<keyword evidence="13" id="KW-0808">Transferase</keyword>
<dbReference type="InterPro" id="IPR054722">
    <property type="entry name" value="PolX-like_BBD"/>
</dbReference>
<dbReference type="SUPFAM" id="SSF53098">
    <property type="entry name" value="Ribonuclease H-like"/>
    <property type="match status" value="1"/>
</dbReference>
<name>A0A0A9YL44_LYGHE</name>
<dbReference type="Pfam" id="PF00665">
    <property type="entry name" value="rve"/>
    <property type="match status" value="1"/>
</dbReference>
<feature type="domain" description="Integrase catalytic" evidence="17">
    <location>
        <begin position="172"/>
        <end position="342"/>
    </location>
</feature>
<protein>
    <submittedName>
        <fullName evidence="18">Retrovirus-related Pol polyprotein from transposon TNT 1-94</fullName>
    </submittedName>
</protein>
<dbReference type="GO" id="GO:0006508">
    <property type="term" value="P:proteolysis"/>
    <property type="evidence" value="ECO:0007669"/>
    <property type="project" value="UniProtKB-KW"/>
</dbReference>
<evidence type="ECO:0000256" key="4">
    <source>
        <dbReference type="ARBA" id="ARBA00022722"/>
    </source>
</evidence>
<dbReference type="EMBL" id="GBHO01013359">
    <property type="protein sequence ID" value="JAG30245.1"/>
    <property type="molecule type" value="Transcribed_RNA"/>
</dbReference>
<dbReference type="PANTHER" id="PTHR42648:SF11">
    <property type="entry name" value="TRANSPOSON TY4-P GAG-POL POLYPROTEIN"/>
    <property type="match status" value="1"/>
</dbReference>
<evidence type="ECO:0000256" key="13">
    <source>
        <dbReference type="ARBA" id="ARBA00022932"/>
    </source>
</evidence>
<dbReference type="InterPro" id="IPR036397">
    <property type="entry name" value="RNaseH_sf"/>
</dbReference>
<comment type="function">
    <text evidence="1">The aspartyl protease (PR) mediates the proteolytic cleavages of the Gag and Gag-Pol polyproteins after assembly of the VLP.</text>
</comment>
<keyword evidence="14" id="KW-0917">Virion maturation</keyword>
<dbReference type="GO" id="GO:0003676">
    <property type="term" value="F:nucleic acid binding"/>
    <property type="evidence" value="ECO:0007669"/>
    <property type="project" value="InterPro"/>
</dbReference>
<evidence type="ECO:0000259" key="17">
    <source>
        <dbReference type="PROSITE" id="PS50994"/>
    </source>
</evidence>
<keyword evidence="8" id="KW-0378">Hydrolase</keyword>
<keyword evidence="4" id="KW-0540">Nuclease</keyword>
<keyword evidence="10" id="KW-0460">Magnesium</keyword>
<keyword evidence="7" id="KW-0255">Endonuclease</keyword>
<accession>A0A0A9YL44</accession>
<dbReference type="InterPro" id="IPR057670">
    <property type="entry name" value="SH3_retrovirus"/>
</dbReference>
<keyword evidence="11" id="KW-0229">DNA integration</keyword>
<gene>
    <name evidence="18" type="primary">POLX_147</name>
    <name evidence="18" type="ORF">CM83_48348</name>
</gene>
<keyword evidence="2" id="KW-1188">Viral release from host cell</keyword>
<organism evidence="18">
    <name type="scientific">Lygus hesperus</name>
    <name type="common">Western plant bug</name>
    <dbReference type="NCBI Taxonomy" id="30085"/>
    <lineage>
        <taxon>Eukaryota</taxon>
        <taxon>Metazoa</taxon>
        <taxon>Ecdysozoa</taxon>
        <taxon>Arthropoda</taxon>
        <taxon>Hexapoda</taxon>
        <taxon>Insecta</taxon>
        <taxon>Pterygota</taxon>
        <taxon>Neoptera</taxon>
        <taxon>Paraneoptera</taxon>
        <taxon>Hemiptera</taxon>
        <taxon>Heteroptera</taxon>
        <taxon>Panheteroptera</taxon>
        <taxon>Cimicomorpha</taxon>
        <taxon>Miridae</taxon>
        <taxon>Mirini</taxon>
        <taxon>Lygus</taxon>
    </lineage>
</organism>
<keyword evidence="9" id="KW-0067">ATP-binding</keyword>
<keyword evidence="6" id="KW-0547">Nucleotide-binding</keyword>
<proteinExistence type="predicted"/>
<dbReference type="GO" id="GO:0006310">
    <property type="term" value="P:DNA recombination"/>
    <property type="evidence" value="ECO:0007669"/>
    <property type="project" value="UniProtKB-KW"/>
</dbReference>
<dbReference type="PANTHER" id="PTHR42648">
    <property type="entry name" value="TRANSPOSASE, PUTATIVE-RELATED"/>
    <property type="match status" value="1"/>
</dbReference>
<dbReference type="Gene3D" id="3.30.420.10">
    <property type="entry name" value="Ribonuclease H-like superfamily/Ribonuclease H"/>
    <property type="match status" value="1"/>
</dbReference>
<dbReference type="Pfam" id="PF25597">
    <property type="entry name" value="SH3_retrovirus"/>
    <property type="match status" value="1"/>
</dbReference>
<reference evidence="18" key="2">
    <citation type="submission" date="2014-07" db="EMBL/GenBank/DDBJ databases">
        <authorList>
            <person name="Hull J."/>
        </authorList>
    </citation>
    <scope>NUCLEOTIDE SEQUENCE</scope>
</reference>
<evidence type="ECO:0000256" key="15">
    <source>
        <dbReference type="ARBA" id="ARBA00023172"/>
    </source>
</evidence>
<dbReference type="GO" id="GO:0003964">
    <property type="term" value="F:RNA-directed DNA polymerase activity"/>
    <property type="evidence" value="ECO:0007669"/>
    <property type="project" value="UniProtKB-KW"/>
</dbReference>
<dbReference type="InterPro" id="IPR025724">
    <property type="entry name" value="GAG-pre-integrase_dom"/>
</dbReference>
<dbReference type="PROSITE" id="PS50994">
    <property type="entry name" value="INTEGRASE"/>
    <property type="match status" value="1"/>
</dbReference>
<feature type="region of interest" description="Disordered" evidence="16">
    <location>
        <begin position="470"/>
        <end position="489"/>
    </location>
</feature>
<reference evidence="18" key="1">
    <citation type="journal article" date="2014" name="PLoS ONE">
        <title>Transcriptome-Based Identification of ABC Transporters in the Western Tarnished Plant Bug Lygus hesperus.</title>
        <authorList>
            <person name="Hull J.J."/>
            <person name="Chaney K."/>
            <person name="Geib S.M."/>
            <person name="Fabrick J.A."/>
            <person name="Brent C.S."/>
            <person name="Walsh D."/>
            <person name="Lavine L.C."/>
        </authorList>
    </citation>
    <scope>NUCLEOTIDE SEQUENCE</scope>
</reference>
<evidence type="ECO:0000256" key="2">
    <source>
        <dbReference type="ARBA" id="ARBA00022612"/>
    </source>
</evidence>